<dbReference type="Gene3D" id="3.40.390.10">
    <property type="entry name" value="Collagenase (Catalytic Domain)"/>
    <property type="match status" value="2"/>
</dbReference>
<dbReference type="InterPro" id="IPR042089">
    <property type="entry name" value="Peptidase_M13_dom_2"/>
</dbReference>
<dbReference type="Proteomes" id="UP000821837">
    <property type="component" value="Chromosome 11"/>
</dbReference>
<dbReference type="AlphaFoldDB" id="A0A9D4QB58"/>
<evidence type="ECO:0000256" key="1">
    <source>
        <dbReference type="ARBA" id="ARBA00007357"/>
    </source>
</evidence>
<evidence type="ECO:0000256" key="3">
    <source>
        <dbReference type="SAM" id="Phobius"/>
    </source>
</evidence>
<evidence type="ECO:0000256" key="2">
    <source>
        <dbReference type="SAM" id="MobiDB-lite"/>
    </source>
</evidence>
<dbReference type="GO" id="GO:0004222">
    <property type="term" value="F:metalloendopeptidase activity"/>
    <property type="evidence" value="ECO:0007669"/>
    <property type="project" value="InterPro"/>
</dbReference>
<reference evidence="5" key="2">
    <citation type="submission" date="2021-09" db="EMBL/GenBank/DDBJ databases">
        <authorList>
            <person name="Jia N."/>
            <person name="Wang J."/>
            <person name="Shi W."/>
            <person name="Du L."/>
            <person name="Sun Y."/>
            <person name="Zhan W."/>
            <person name="Jiang J."/>
            <person name="Wang Q."/>
            <person name="Zhang B."/>
            <person name="Ji P."/>
            <person name="Sakyi L.B."/>
            <person name="Cui X."/>
            <person name="Yuan T."/>
            <person name="Jiang B."/>
            <person name="Yang W."/>
            <person name="Lam T.T.-Y."/>
            <person name="Chang Q."/>
            <person name="Ding S."/>
            <person name="Wang X."/>
            <person name="Zhu J."/>
            <person name="Ruan X."/>
            <person name="Zhao L."/>
            <person name="Wei J."/>
            <person name="Que T."/>
            <person name="Du C."/>
            <person name="Cheng J."/>
            <person name="Dai P."/>
            <person name="Han X."/>
            <person name="Huang E."/>
            <person name="Gao Y."/>
            <person name="Liu J."/>
            <person name="Shao H."/>
            <person name="Ye R."/>
            <person name="Li L."/>
            <person name="Wei W."/>
            <person name="Wang X."/>
            <person name="Wang C."/>
            <person name="Huo Q."/>
            <person name="Li W."/>
            <person name="Guo W."/>
            <person name="Chen H."/>
            <person name="Chen S."/>
            <person name="Zhou L."/>
            <person name="Zhou L."/>
            <person name="Ni X."/>
            <person name="Tian J."/>
            <person name="Zhou Y."/>
            <person name="Sheng Y."/>
            <person name="Liu T."/>
            <person name="Pan Y."/>
            <person name="Xia L."/>
            <person name="Li J."/>
            <person name="Zhao F."/>
            <person name="Cao W."/>
        </authorList>
    </citation>
    <scope>NUCLEOTIDE SEQUENCE</scope>
    <source>
        <strain evidence="5">Rsan-2018</strain>
        <tissue evidence="5">Larvae</tissue>
    </source>
</reference>
<organism evidence="5 6">
    <name type="scientific">Rhipicephalus sanguineus</name>
    <name type="common">Brown dog tick</name>
    <name type="synonym">Ixodes sanguineus</name>
    <dbReference type="NCBI Taxonomy" id="34632"/>
    <lineage>
        <taxon>Eukaryota</taxon>
        <taxon>Metazoa</taxon>
        <taxon>Ecdysozoa</taxon>
        <taxon>Arthropoda</taxon>
        <taxon>Chelicerata</taxon>
        <taxon>Arachnida</taxon>
        <taxon>Acari</taxon>
        <taxon>Parasitiformes</taxon>
        <taxon>Ixodida</taxon>
        <taxon>Ixodoidea</taxon>
        <taxon>Ixodidae</taxon>
        <taxon>Rhipicephalinae</taxon>
        <taxon>Rhipicephalus</taxon>
        <taxon>Rhipicephalus</taxon>
    </lineage>
</organism>
<dbReference type="Gene3D" id="1.10.1380.10">
    <property type="entry name" value="Neutral endopeptidase , domain2"/>
    <property type="match status" value="1"/>
</dbReference>
<dbReference type="SUPFAM" id="SSF55486">
    <property type="entry name" value="Metalloproteases ('zincins'), catalytic domain"/>
    <property type="match status" value="1"/>
</dbReference>
<evidence type="ECO:0000313" key="5">
    <source>
        <dbReference type="EMBL" id="KAH7973071.1"/>
    </source>
</evidence>
<dbReference type="InterPro" id="IPR000718">
    <property type="entry name" value="Peptidase_M13"/>
</dbReference>
<gene>
    <name evidence="5" type="ORF">HPB52_021029</name>
</gene>
<protein>
    <recommendedName>
        <fullName evidence="4">Peptidase M13 N-terminal domain-containing protein</fullName>
    </recommendedName>
</protein>
<feature type="region of interest" description="Disordered" evidence="2">
    <location>
        <begin position="1"/>
        <end position="40"/>
    </location>
</feature>
<feature type="domain" description="Peptidase M13 N-terminal" evidence="4">
    <location>
        <begin position="211"/>
        <end position="563"/>
    </location>
</feature>
<feature type="compositionally biased region" description="Low complexity" evidence="2">
    <location>
        <begin position="10"/>
        <end position="24"/>
    </location>
</feature>
<comment type="caution">
    <text evidence="5">The sequence shown here is derived from an EMBL/GenBank/DDBJ whole genome shotgun (WGS) entry which is preliminary data.</text>
</comment>
<feature type="transmembrane region" description="Helical" evidence="3">
    <location>
        <begin position="137"/>
        <end position="160"/>
    </location>
</feature>
<dbReference type="VEuPathDB" id="VectorBase:RSAN_051553"/>
<accession>A0A9D4QB58</accession>
<dbReference type="Pfam" id="PF05649">
    <property type="entry name" value="Peptidase_M13_N"/>
    <property type="match status" value="1"/>
</dbReference>
<dbReference type="GO" id="GO:0016485">
    <property type="term" value="P:protein processing"/>
    <property type="evidence" value="ECO:0007669"/>
    <property type="project" value="TreeGrafter"/>
</dbReference>
<evidence type="ECO:0000259" key="4">
    <source>
        <dbReference type="Pfam" id="PF05649"/>
    </source>
</evidence>
<evidence type="ECO:0000313" key="6">
    <source>
        <dbReference type="Proteomes" id="UP000821837"/>
    </source>
</evidence>
<dbReference type="PANTHER" id="PTHR11733">
    <property type="entry name" value="ZINC METALLOPROTEASE FAMILY M13 NEPRILYSIN-RELATED"/>
    <property type="match status" value="1"/>
</dbReference>
<keyword evidence="3" id="KW-1133">Transmembrane helix</keyword>
<sequence>MNAAIAVAGASTSHSSNISTSSASERNESRGSRLITGEARLPSPETLELHEFHEAHQVEADARPMTDVAASGDGVDTALDSSATYAFPLPQPAVAAAACECLEIDDSSRRARTYAERVGLNVVMMQPNWRMNPRHKVILNATAVTCVVALVLHLGATMWIRLIDRGVFRASSQRTPHAKHADLPFFSGCAEVACHKYMAAIELSINRSQDPCQNLYRFVCDGWKHPHHLLSGVDAAEAEMYGRALRAIEWSYEDIGGHHPSKQSASGVAKKVAGLAKSCMELSQSSLSDLKRFMVERHLPWPNTSRWDLLEILLDLSGNWNVHLWFHVSFELAPFRGGTGEPLLRIGQSAAFHAWIATIRMFAGQRAGTAASLGYRRYVRAMLDIFGASEAVREEVAAKIEAMDRLTLEVLGPAMAEPDSRILRTSIGNLTGTATPGIAAGRLLLLLNEYFIWARRFTAQDIVQVENVGLLRSVVYLLGLKSHVREALTLSLGLRVAYELGWMASREIADVTLELSALPPSAHWHRCLMQVESTVGTEWLTLFPKRRGAEDVTRNVQDILVDVLARHKNTSLQLQAPSAAFLRNNESFLDSMLPEPRHGARFFVDWLKLMSGRWRLLEQDMTNVLKPGSFLSHRWSFHGAITVAEDFFVFPLFHPDFPAAVNYGGAGRLIADEVLRGLYSYNLFHNNPFGSHESRKRYVQQTNSSSSSVVDGSPYLVDSKALLASLAAYRLSAARHPSSAYSTASSLAQDRLFFVASCYALCSSGNYVDVLYGDPSHRCNEPVKALPEFAAAFHCVNTHAVQ</sequence>
<dbReference type="PANTHER" id="PTHR11733:SF241">
    <property type="entry name" value="GH26575P-RELATED"/>
    <property type="match status" value="1"/>
</dbReference>
<keyword evidence="3" id="KW-0812">Transmembrane</keyword>
<dbReference type="InterPro" id="IPR024079">
    <property type="entry name" value="MetalloPept_cat_dom_sf"/>
</dbReference>
<comment type="similarity">
    <text evidence="1">Belongs to the peptidase M13 family.</text>
</comment>
<proteinExistence type="inferred from homology"/>
<dbReference type="EMBL" id="JABSTV010001247">
    <property type="protein sequence ID" value="KAH7973071.1"/>
    <property type="molecule type" value="Genomic_DNA"/>
</dbReference>
<keyword evidence="3" id="KW-0472">Membrane</keyword>
<dbReference type="InterPro" id="IPR008753">
    <property type="entry name" value="Peptidase_M13_N"/>
</dbReference>
<dbReference type="PROSITE" id="PS51885">
    <property type="entry name" value="NEPRILYSIN"/>
    <property type="match status" value="1"/>
</dbReference>
<keyword evidence="6" id="KW-1185">Reference proteome</keyword>
<reference evidence="5" key="1">
    <citation type="journal article" date="2020" name="Cell">
        <title>Large-Scale Comparative Analyses of Tick Genomes Elucidate Their Genetic Diversity and Vector Capacities.</title>
        <authorList>
            <consortium name="Tick Genome and Microbiome Consortium (TIGMIC)"/>
            <person name="Jia N."/>
            <person name="Wang J."/>
            <person name="Shi W."/>
            <person name="Du L."/>
            <person name="Sun Y."/>
            <person name="Zhan W."/>
            <person name="Jiang J.F."/>
            <person name="Wang Q."/>
            <person name="Zhang B."/>
            <person name="Ji P."/>
            <person name="Bell-Sakyi L."/>
            <person name="Cui X.M."/>
            <person name="Yuan T.T."/>
            <person name="Jiang B.G."/>
            <person name="Yang W.F."/>
            <person name="Lam T.T."/>
            <person name="Chang Q.C."/>
            <person name="Ding S.J."/>
            <person name="Wang X.J."/>
            <person name="Zhu J.G."/>
            <person name="Ruan X.D."/>
            <person name="Zhao L."/>
            <person name="Wei J.T."/>
            <person name="Ye R.Z."/>
            <person name="Que T.C."/>
            <person name="Du C.H."/>
            <person name="Zhou Y.H."/>
            <person name="Cheng J.X."/>
            <person name="Dai P.F."/>
            <person name="Guo W.B."/>
            <person name="Han X.H."/>
            <person name="Huang E.J."/>
            <person name="Li L.F."/>
            <person name="Wei W."/>
            <person name="Gao Y.C."/>
            <person name="Liu J.Z."/>
            <person name="Shao H.Z."/>
            <person name="Wang X."/>
            <person name="Wang C.C."/>
            <person name="Yang T.C."/>
            <person name="Huo Q.B."/>
            <person name="Li W."/>
            <person name="Chen H.Y."/>
            <person name="Chen S.E."/>
            <person name="Zhou L.G."/>
            <person name="Ni X.B."/>
            <person name="Tian J.H."/>
            <person name="Sheng Y."/>
            <person name="Liu T."/>
            <person name="Pan Y.S."/>
            <person name="Xia L.Y."/>
            <person name="Li J."/>
            <person name="Zhao F."/>
            <person name="Cao W.C."/>
        </authorList>
    </citation>
    <scope>NUCLEOTIDE SEQUENCE</scope>
    <source>
        <strain evidence="5">Rsan-2018</strain>
    </source>
</reference>
<name>A0A9D4QB58_RHISA</name>
<dbReference type="GO" id="GO:0005886">
    <property type="term" value="C:plasma membrane"/>
    <property type="evidence" value="ECO:0007669"/>
    <property type="project" value="TreeGrafter"/>
</dbReference>